<dbReference type="EMBL" id="JAYMGO010000022">
    <property type="protein sequence ID" value="KAL1251983.1"/>
    <property type="molecule type" value="Genomic_DNA"/>
</dbReference>
<organism evidence="2 3">
    <name type="scientific">Cirrhinus molitorella</name>
    <name type="common">mud carp</name>
    <dbReference type="NCBI Taxonomy" id="172907"/>
    <lineage>
        <taxon>Eukaryota</taxon>
        <taxon>Metazoa</taxon>
        <taxon>Chordata</taxon>
        <taxon>Craniata</taxon>
        <taxon>Vertebrata</taxon>
        <taxon>Euteleostomi</taxon>
        <taxon>Actinopterygii</taxon>
        <taxon>Neopterygii</taxon>
        <taxon>Teleostei</taxon>
        <taxon>Ostariophysi</taxon>
        <taxon>Cypriniformes</taxon>
        <taxon>Cyprinidae</taxon>
        <taxon>Labeoninae</taxon>
        <taxon>Labeonini</taxon>
        <taxon>Cirrhinus</taxon>
    </lineage>
</organism>
<reference evidence="2 3" key="1">
    <citation type="submission" date="2023-09" db="EMBL/GenBank/DDBJ databases">
        <authorList>
            <person name="Wang M."/>
        </authorList>
    </citation>
    <scope>NUCLEOTIDE SEQUENCE [LARGE SCALE GENOMIC DNA]</scope>
    <source>
        <strain evidence="2">GT-2023</strain>
        <tissue evidence="2">Liver</tissue>
    </source>
</reference>
<protein>
    <recommendedName>
        <fullName evidence="4">GAG protein</fullName>
    </recommendedName>
</protein>
<evidence type="ECO:0000313" key="2">
    <source>
        <dbReference type="EMBL" id="KAL1251983.1"/>
    </source>
</evidence>
<dbReference type="Gene3D" id="1.10.287.3160">
    <property type="match status" value="1"/>
</dbReference>
<name>A0ABR3LGF6_9TELE</name>
<sequence>MDRERDIYEVKLLGPPPGPRKQYFPVVPVCAKHMRQFWGDPLNLKHGLAGLEVNEMTAVGMGDPPVIESSIARHLSPGQGGLLAPPKPVLLNKMDRFSASVHQAAYKSSSLAVRALNVSSLLSAYQAELLDDLGHQLDKGNPSPTLWKEIITVNDLVLRNAQQSVQACGRAMALSVVGERALWLNLSGLPDSEKRRIAGAPVEPGQALFGPAIALMQQRCDDKKEEDEAFKLCLPRKTAPRQAPPARPPIPRFRTAFPSGER</sequence>
<accession>A0ABR3LGF6</accession>
<evidence type="ECO:0000256" key="1">
    <source>
        <dbReference type="SAM" id="MobiDB-lite"/>
    </source>
</evidence>
<proteinExistence type="predicted"/>
<evidence type="ECO:0000313" key="3">
    <source>
        <dbReference type="Proteomes" id="UP001558613"/>
    </source>
</evidence>
<feature type="compositionally biased region" description="Low complexity" evidence="1">
    <location>
        <begin position="252"/>
        <end position="262"/>
    </location>
</feature>
<keyword evidence="3" id="KW-1185">Reference proteome</keyword>
<comment type="caution">
    <text evidence="2">The sequence shown here is derived from an EMBL/GenBank/DDBJ whole genome shotgun (WGS) entry which is preliminary data.</text>
</comment>
<evidence type="ECO:0008006" key="4">
    <source>
        <dbReference type="Google" id="ProtNLM"/>
    </source>
</evidence>
<feature type="region of interest" description="Disordered" evidence="1">
    <location>
        <begin position="237"/>
        <end position="262"/>
    </location>
</feature>
<gene>
    <name evidence="2" type="ORF">QQF64_019779</name>
</gene>
<dbReference type="Proteomes" id="UP001558613">
    <property type="component" value="Unassembled WGS sequence"/>
</dbReference>
<feature type="compositionally biased region" description="Pro residues" evidence="1">
    <location>
        <begin position="242"/>
        <end position="251"/>
    </location>
</feature>